<evidence type="ECO:0000313" key="1">
    <source>
        <dbReference type="EMBL" id="KJE28193.1"/>
    </source>
</evidence>
<dbReference type="EMBL" id="JYBP01000003">
    <property type="protein sequence ID" value="KJE28193.1"/>
    <property type="molecule type" value="Genomic_DNA"/>
</dbReference>
<dbReference type="PATRIC" id="fig|1462.6.peg.1361"/>
<sequence>MYSFTDERAMGKRFVFHHCLLSKQWKNVFEIMFTGLPNEYESIICPT</sequence>
<gene>
    <name evidence="1" type="ORF">LG52_1172</name>
</gene>
<proteinExistence type="predicted"/>
<dbReference type="Proteomes" id="UP000032522">
    <property type="component" value="Unassembled WGS sequence"/>
</dbReference>
<reference evidence="1 2" key="1">
    <citation type="submission" date="2015-01" db="EMBL/GenBank/DDBJ databases">
        <authorList>
            <person name="Filippidou S."/>
            <person name="Jeanneret N."/>
            <person name="Russel-Delif L."/>
            <person name="Junier T."/>
            <person name="Wunderlin T."/>
            <person name="Molina V."/>
            <person name="Johnson S.L."/>
            <person name="Davenport K.W."/>
            <person name="Chain P.S."/>
            <person name="Dorador C."/>
            <person name="Junier P."/>
        </authorList>
    </citation>
    <scope>NUCLEOTIDE SEQUENCE [LARGE SCALE GENOMIC DNA]</scope>
    <source>
        <strain evidence="1 2">Et7/4</strain>
    </source>
</reference>
<dbReference type="AlphaFoldDB" id="A0A0D8BVI7"/>
<name>A0A0D8BVI7_GEOKU</name>
<evidence type="ECO:0000313" key="2">
    <source>
        <dbReference type="Proteomes" id="UP000032522"/>
    </source>
</evidence>
<organism evidence="1 2">
    <name type="scientific">Geobacillus kaustophilus</name>
    <dbReference type="NCBI Taxonomy" id="1462"/>
    <lineage>
        <taxon>Bacteria</taxon>
        <taxon>Bacillati</taxon>
        <taxon>Bacillota</taxon>
        <taxon>Bacilli</taxon>
        <taxon>Bacillales</taxon>
        <taxon>Anoxybacillaceae</taxon>
        <taxon>Geobacillus</taxon>
        <taxon>Geobacillus thermoleovorans group</taxon>
    </lineage>
</organism>
<protein>
    <submittedName>
        <fullName evidence="1">Uncharacterized protein</fullName>
    </submittedName>
</protein>
<comment type="caution">
    <text evidence="1">The sequence shown here is derived from an EMBL/GenBank/DDBJ whole genome shotgun (WGS) entry which is preliminary data.</text>
</comment>
<accession>A0A0D8BVI7</accession>